<gene>
    <name evidence="2" type="ORF">Mal48_48490</name>
</gene>
<organism evidence="2 3">
    <name type="scientific">Thalassoglobus polymorphus</name>
    <dbReference type="NCBI Taxonomy" id="2527994"/>
    <lineage>
        <taxon>Bacteria</taxon>
        <taxon>Pseudomonadati</taxon>
        <taxon>Planctomycetota</taxon>
        <taxon>Planctomycetia</taxon>
        <taxon>Planctomycetales</taxon>
        <taxon>Planctomycetaceae</taxon>
        <taxon>Thalassoglobus</taxon>
    </lineage>
</organism>
<sequence>MKDLPKQAVIASMVVSVLVALAAIADLVLGVPFSGSEHTFLMDILFIICAAIAGYLSWDAFKDLS</sequence>
<name>A0A517QVE9_9PLAN</name>
<accession>A0A517QVE9</accession>
<dbReference type="OrthoDB" id="215409at2"/>
<evidence type="ECO:0000256" key="1">
    <source>
        <dbReference type="SAM" id="Phobius"/>
    </source>
</evidence>
<proteinExistence type="predicted"/>
<keyword evidence="1" id="KW-1133">Transmembrane helix</keyword>
<dbReference type="RefSeq" id="WP_145205352.1">
    <property type="nucleotide sequence ID" value="NZ_CP036267.1"/>
</dbReference>
<dbReference type="EMBL" id="CP036267">
    <property type="protein sequence ID" value="QDT35571.1"/>
    <property type="molecule type" value="Genomic_DNA"/>
</dbReference>
<dbReference type="Proteomes" id="UP000315724">
    <property type="component" value="Chromosome"/>
</dbReference>
<dbReference type="AlphaFoldDB" id="A0A517QVE9"/>
<reference evidence="2 3" key="1">
    <citation type="submission" date="2019-02" db="EMBL/GenBank/DDBJ databases">
        <title>Deep-cultivation of Planctomycetes and their phenomic and genomic characterization uncovers novel biology.</title>
        <authorList>
            <person name="Wiegand S."/>
            <person name="Jogler M."/>
            <person name="Boedeker C."/>
            <person name="Pinto D."/>
            <person name="Vollmers J."/>
            <person name="Rivas-Marin E."/>
            <person name="Kohn T."/>
            <person name="Peeters S.H."/>
            <person name="Heuer A."/>
            <person name="Rast P."/>
            <person name="Oberbeckmann S."/>
            <person name="Bunk B."/>
            <person name="Jeske O."/>
            <person name="Meyerdierks A."/>
            <person name="Storesund J.E."/>
            <person name="Kallscheuer N."/>
            <person name="Luecker S."/>
            <person name="Lage O.M."/>
            <person name="Pohl T."/>
            <person name="Merkel B.J."/>
            <person name="Hornburger P."/>
            <person name="Mueller R.-W."/>
            <person name="Bruemmer F."/>
            <person name="Labrenz M."/>
            <person name="Spormann A.M."/>
            <person name="Op den Camp H."/>
            <person name="Overmann J."/>
            <person name="Amann R."/>
            <person name="Jetten M.S.M."/>
            <person name="Mascher T."/>
            <person name="Medema M.H."/>
            <person name="Devos D.P."/>
            <person name="Kaster A.-K."/>
            <person name="Ovreas L."/>
            <person name="Rohde M."/>
            <person name="Galperin M.Y."/>
            <person name="Jogler C."/>
        </authorList>
    </citation>
    <scope>NUCLEOTIDE SEQUENCE [LARGE SCALE GENOMIC DNA]</scope>
    <source>
        <strain evidence="2 3">Mal48</strain>
    </source>
</reference>
<protein>
    <submittedName>
        <fullName evidence="2">Uncharacterized protein</fullName>
    </submittedName>
</protein>
<feature type="transmembrane region" description="Helical" evidence="1">
    <location>
        <begin position="40"/>
        <end position="58"/>
    </location>
</feature>
<dbReference type="KEGG" id="tpol:Mal48_48490"/>
<keyword evidence="3" id="KW-1185">Reference proteome</keyword>
<evidence type="ECO:0000313" key="3">
    <source>
        <dbReference type="Proteomes" id="UP000315724"/>
    </source>
</evidence>
<evidence type="ECO:0000313" key="2">
    <source>
        <dbReference type="EMBL" id="QDT35571.1"/>
    </source>
</evidence>
<keyword evidence="1" id="KW-0472">Membrane</keyword>
<keyword evidence="1" id="KW-0812">Transmembrane</keyword>